<keyword evidence="5" id="KW-0741">SOS mutagenesis</keyword>
<dbReference type="EC" id="2.7.7.7" evidence="3"/>
<dbReference type="Gene3D" id="1.10.150.20">
    <property type="entry name" value="5' to 3' exonuclease, C-terminal subdomain"/>
    <property type="match status" value="1"/>
</dbReference>
<dbReference type="Gene3D" id="3.40.1170.60">
    <property type="match status" value="1"/>
</dbReference>
<evidence type="ECO:0000256" key="7">
    <source>
        <dbReference type="ARBA" id="ARBA00023236"/>
    </source>
</evidence>
<dbReference type="EMBL" id="FLYE01000047">
    <property type="protein sequence ID" value="SCA58034.1"/>
    <property type="molecule type" value="Genomic_DNA"/>
</dbReference>
<dbReference type="Pfam" id="PF11799">
    <property type="entry name" value="IMS_C"/>
    <property type="match status" value="1"/>
</dbReference>
<dbReference type="GO" id="GO:0006281">
    <property type="term" value="P:DNA repair"/>
    <property type="evidence" value="ECO:0007669"/>
    <property type="project" value="UniProtKB-KW"/>
</dbReference>
<evidence type="ECO:0000256" key="2">
    <source>
        <dbReference type="ARBA" id="ARBA00011245"/>
    </source>
</evidence>
<dbReference type="GO" id="GO:0042276">
    <property type="term" value="P:error-prone translesion synthesis"/>
    <property type="evidence" value="ECO:0007669"/>
    <property type="project" value="TreeGrafter"/>
</dbReference>
<dbReference type="GO" id="GO:0009432">
    <property type="term" value="P:SOS response"/>
    <property type="evidence" value="ECO:0007669"/>
    <property type="project" value="UniProtKB-KW"/>
</dbReference>
<evidence type="ECO:0000313" key="12">
    <source>
        <dbReference type="Proteomes" id="UP000231658"/>
    </source>
</evidence>
<dbReference type="Pfam" id="PF13438">
    <property type="entry name" value="DUF4113"/>
    <property type="match status" value="1"/>
</dbReference>
<keyword evidence="4" id="KW-0227">DNA damage</keyword>
<evidence type="ECO:0000256" key="9">
    <source>
        <dbReference type="ARBA" id="ARBA00049244"/>
    </source>
</evidence>
<dbReference type="PROSITE" id="PS50173">
    <property type="entry name" value="UMUC"/>
    <property type="match status" value="1"/>
</dbReference>
<dbReference type="Proteomes" id="UP000231658">
    <property type="component" value="Unassembled WGS sequence"/>
</dbReference>
<sequence>MSIVGLIDCNNFYASCERVFEPNLIGKPIVVLSNNDGCVIARSQEAKQMGIPMGEPFFKVKYLQREGLVVRSCNFPLYGDMSNRVMTCLSHFIPDVEIYSIDEAFLKLKGLEHLDLRAYSLNIRQTVLDWTGIPISIGIARTKTLCKIANKIAKNEPRRGGVEVLLSRGELHYGLATTPIGDVWGIGRRWAHKLKGDGIHYALDLANAPERWVRQKMGVVGLRTALELRGTACLAFEEETPDKKTICVSRSFGEMLESREDLEEAIKTFAMRAAEKLRRGKLVACQICVFIRTNAHRDELKQYRASQTLSLEYPNDDSRLIVQTMLKALRHIYRKGFQYKQAGVFLLELIPKSKATPSLLVPVDEKATPLMQALDHLNKRFGEGSVNVGQCKKTRHWYATRNFSSPRYTTCWQELPKVR</sequence>
<dbReference type="InterPro" id="IPR025188">
    <property type="entry name" value="DUF4113"/>
</dbReference>
<evidence type="ECO:0000259" key="10">
    <source>
        <dbReference type="PROSITE" id="PS50173"/>
    </source>
</evidence>
<dbReference type="STRING" id="1867952.MTBPR1_80088"/>
<dbReference type="Gene3D" id="3.30.70.270">
    <property type="match status" value="1"/>
</dbReference>
<evidence type="ECO:0000256" key="3">
    <source>
        <dbReference type="ARBA" id="ARBA00012417"/>
    </source>
</evidence>
<dbReference type="PANTHER" id="PTHR11076">
    <property type="entry name" value="DNA REPAIR POLYMERASE UMUC / TRANSFERASE FAMILY MEMBER"/>
    <property type="match status" value="1"/>
</dbReference>
<dbReference type="InterPro" id="IPR043502">
    <property type="entry name" value="DNA/RNA_pol_sf"/>
</dbReference>
<name>A0A1C3RL75_9PROT</name>
<dbReference type="GO" id="GO:0005829">
    <property type="term" value="C:cytosol"/>
    <property type="evidence" value="ECO:0007669"/>
    <property type="project" value="TreeGrafter"/>
</dbReference>
<comment type="similarity">
    <text evidence="1">Belongs to the DNA polymerase type-Y family.</text>
</comment>
<dbReference type="AlphaFoldDB" id="A0A1C3RL75"/>
<evidence type="ECO:0000313" key="11">
    <source>
        <dbReference type="EMBL" id="SCA58034.1"/>
    </source>
</evidence>
<dbReference type="Gene3D" id="3.30.1490.100">
    <property type="entry name" value="DNA polymerase, Y-family, little finger domain"/>
    <property type="match status" value="1"/>
</dbReference>
<dbReference type="InterPro" id="IPR017961">
    <property type="entry name" value="DNA_pol_Y-fam_little_finger"/>
</dbReference>
<dbReference type="SUPFAM" id="SSF56672">
    <property type="entry name" value="DNA/RNA polymerases"/>
    <property type="match status" value="1"/>
</dbReference>
<dbReference type="InterPro" id="IPR050116">
    <property type="entry name" value="DNA_polymerase-Y"/>
</dbReference>
<comment type="catalytic activity">
    <reaction evidence="9">
        <text>DNA(n) + a 2'-deoxyribonucleoside 5'-triphosphate = DNA(n+1) + diphosphate</text>
        <dbReference type="Rhea" id="RHEA:22508"/>
        <dbReference type="Rhea" id="RHEA-COMP:17339"/>
        <dbReference type="Rhea" id="RHEA-COMP:17340"/>
        <dbReference type="ChEBI" id="CHEBI:33019"/>
        <dbReference type="ChEBI" id="CHEBI:61560"/>
        <dbReference type="ChEBI" id="CHEBI:173112"/>
        <dbReference type="EC" id="2.7.7.7"/>
    </reaction>
</comment>
<organism evidence="11 12">
    <name type="scientific">Candidatus Terasakiella magnetica</name>
    <dbReference type="NCBI Taxonomy" id="1867952"/>
    <lineage>
        <taxon>Bacteria</taxon>
        <taxon>Pseudomonadati</taxon>
        <taxon>Pseudomonadota</taxon>
        <taxon>Alphaproteobacteria</taxon>
        <taxon>Rhodospirillales</taxon>
        <taxon>Terasakiellaceae</taxon>
        <taxon>Terasakiella</taxon>
    </lineage>
</organism>
<dbReference type="OrthoDB" id="9808813at2"/>
<comment type="function">
    <text evidence="8">Poorly processive, error-prone DNA polymerase involved in untargeted mutagenesis. Copies undamaged DNA at stalled replication forks, which arise in vivo from mismatched or misaligned primer ends. These misaligned primers can be extended by PolIV. Exhibits no 3'-5' exonuclease (proofreading) activity. May be involved in translesional synthesis, in conjunction with the beta clamp from PolIII.</text>
</comment>
<dbReference type="GO" id="GO:0003887">
    <property type="term" value="F:DNA-directed DNA polymerase activity"/>
    <property type="evidence" value="ECO:0007669"/>
    <property type="project" value="UniProtKB-EC"/>
</dbReference>
<feature type="domain" description="UmuC" evidence="10">
    <location>
        <begin position="4"/>
        <end position="187"/>
    </location>
</feature>
<dbReference type="InterPro" id="IPR036775">
    <property type="entry name" value="DNA_pol_Y-fam_lit_finger_sf"/>
</dbReference>
<dbReference type="Pfam" id="PF00817">
    <property type="entry name" value="IMS"/>
    <property type="match status" value="1"/>
</dbReference>
<keyword evidence="7" id="KW-0742">SOS response</keyword>
<keyword evidence="6" id="KW-0234">DNA repair</keyword>
<dbReference type="SUPFAM" id="SSF100879">
    <property type="entry name" value="Lesion bypass DNA polymerase (Y-family), little finger domain"/>
    <property type="match status" value="1"/>
</dbReference>
<dbReference type="InterPro" id="IPR043128">
    <property type="entry name" value="Rev_trsase/Diguanyl_cyclase"/>
</dbReference>
<evidence type="ECO:0000256" key="4">
    <source>
        <dbReference type="ARBA" id="ARBA00022763"/>
    </source>
</evidence>
<dbReference type="RefSeq" id="WP_069190038.1">
    <property type="nucleotide sequence ID" value="NZ_FLYE01000047.1"/>
</dbReference>
<dbReference type="InterPro" id="IPR001126">
    <property type="entry name" value="UmuC"/>
</dbReference>
<dbReference type="CDD" id="cd01700">
    <property type="entry name" value="PolY_Pol_V_umuC"/>
    <property type="match status" value="1"/>
</dbReference>
<protein>
    <recommendedName>
        <fullName evidence="3">DNA-directed DNA polymerase</fullName>
        <ecNumber evidence="3">2.7.7.7</ecNumber>
    </recommendedName>
</protein>
<evidence type="ECO:0000256" key="8">
    <source>
        <dbReference type="ARBA" id="ARBA00025589"/>
    </source>
</evidence>
<accession>A0A1C3RL75</accession>
<evidence type="ECO:0000256" key="6">
    <source>
        <dbReference type="ARBA" id="ARBA00023204"/>
    </source>
</evidence>
<gene>
    <name evidence="11" type="primary">umuC</name>
    <name evidence="11" type="ORF">MTBPR1_80088</name>
</gene>
<comment type="subunit">
    <text evidence="2">Monomer.</text>
</comment>
<evidence type="ECO:0000256" key="1">
    <source>
        <dbReference type="ARBA" id="ARBA00010945"/>
    </source>
</evidence>
<dbReference type="GO" id="GO:0003684">
    <property type="term" value="F:damaged DNA binding"/>
    <property type="evidence" value="ECO:0007669"/>
    <property type="project" value="InterPro"/>
</dbReference>
<keyword evidence="12" id="KW-1185">Reference proteome</keyword>
<reference evidence="11 12" key="1">
    <citation type="submission" date="2016-07" db="EMBL/GenBank/DDBJ databases">
        <authorList>
            <person name="Lefevre C.T."/>
        </authorList>
    </citation>
    <scope>NUCLEOTIDE SEQUENCE [LARGE SCALE GENOMIC DNA]</scope>
    <source>
        <strain evidence="11">PR1</strain>
    </source>
</reference>
<proteinExistence type="inferred from homology"/>
<dbReference type="PANTHER" id="PTHR11076:SF34">
    <property type="entry name" value="PROTEIN UMUC"/>
    <property type="match status" value="1"/>
</dbReference>
<evidence type="ECO:0000256" key="5">
    <source>
        <dbReference type="ARBA" id="ARBA00023199"/>
    </source>
</evidence>